<comment type="caution">
    <text evidence="2">The sequence shown here is derived from an EMBL/GenBank/DDBJ whole genome shotgun (WGS) entry which is preliminary data.</text>
</comment>
<proteinExistence type="predicted"/>
<evidence type="ECO:0000313" key="3">
    <source>
        <dbReference type="Proteomes" id="UP000481417"/>
    </source>
</evidence>
<dbReference type="EMBL" id="WMBT01000020">
    <property type="protein sequence ID" value="MTE01923.1"/>
    <property type="molecule type" value="Genomic_DNA"/>
</dbReference>
<dbReference type="RefSeq" id="WP_154765996.1">
    <property type="nucleotide sequence ID" value="NZ_WMBT01000020.1"/>
</dbReference>
<sequence length="161" mass="16988">MKTPANAVDVDEAARAIVAHARASITGEEPPVIGDFKLVLAAVARRANARVSLQRALRSGDDDMREMLKGLIHHAVASLEFESRDAARQGERIVQPIQTAAIAGTFGVAIAGLAGTIGPLVAFIAAGITISAAIDASYTRSYMARVESRKKRDADLIKALL</sequence>
<dbReference type="AlphaFoldDB" id="A0A6L6HUR3"/>
<reference evidence="2 3" key="1">
    <citation type="submission" date="2019-11" db="EMBL/GenBank/DDBJ databases">
        <authorList>
            <person name="Lang L."/>
        </authorList>
    </citation>
    <scope>NUCLEOTIDE SEQUENCE [LARGE SCALE GENOMIC DNA]</scope>
    <source>
        <strain evidence="2 3">YIM 132242</strain>
    </source>
</reference>
<dbReference type="Proteomes" id="UP000481417">
    <property type="component" value="Unassembled WGS sequence"/>
</dbReference>
<keyword evidence="3" id="KW-1185">Reference proteome</keyword>
<accession>A0A6L6HUR3</accession>
<feature type="transmembrane region" description="Helical" evidence="1">
    <location>
        <begin position="93"/>
        <end position="114"/>
    </location>
</feature>
<name>A0A6L6HUR3_9RHOB</name>
<evidence type="ECO:0000256" key="1">
    <source>
        <dbReference type="SAM" id="Phobius"/>
    </source>
</evidence>
<protein>
    <submittedName>
        <fullName evidence="2">Uncharacterized protein</fullName>
    </submittedName>
</protein>
<keyword evidence="1" id="KW-0812">Transmembrane</keyword>
<keyword evidence="1" id="KW-0472">Membrane</keyword>
<feature type="transmembrane region" description="Helical" evidence="1">
    <location>
        <begin position="120"/>
        <end position="142"/>
    </location>
</feature>
<evidence type="ECO:0000313" key="2">
    <source>
        <dbReference type="EMBL" id="MTE01923.1"/>
    </source>
</evidence>
<organism evidence="2 3">
    <name type="scientific">Paracoccus lichenicola</name>
    <dbReference type="NCBI Taxonomy" id="2665644"/>
    <lineage>
        <taxon>Bacteria</taxon>
        <taxon>Pseudomonadati</taxon>
        <taxon>Pseudomonadota</taxon>
        <taxon>Alphaproteobacteria</taxon>
        <taxon>Rhodobacterales</taxon>
        <taxon>Paracoccaceae</taxon>
        <taxon>Paracoccus</taxon>
    </lineage>
</organism>
<keyword evidence="1" id="KW-1133">Transmembrane helix</keyword>
<gene>
    <name evidence="2" type="ORF">GIY56_16660</name>
</gene>